<dbReference type="SMART" id="SM00320">
    <property type="entry name" value="WD40"/>
    <property type="match status" value="2"/>
</dbReference>
<feature type="repeat" description="WD" evidence="5">
    <location>
        <begin position="1"/>
        <end position="23"/>
    </location>
</feature>
<evidence type="ECO:0000256" key="3">
    <source>
        <dbReference type="ARBA" id="ARBA00022737"/>
    </source>
</evidence>
<keyword evidence="4" id="KW-0539">Nucleus</keyword>
<evidence type="ECO:0000313" key="7">
    <source>
        <dbReference type="EMBL" id="CCI40309.1"/>
    </source>
</evidence>
<feature type="region of interest" description="Disordered" evidence="6">
    <location>
        <begin position="122"/>
        <end position="146"/>
    </location>
</feature>
<dbReference type="InterPro" id="IPR001680">
    <property type="entry name" value="WD40_rpt"/>
</dbReference>
<comment type="caution">
    <text evidence="7">The sequence shown here is derived from an EMBL/GenBank/DDBJ whole genome shotgun (WGS) entry which is preliminary data.</text>
</comment>
<name>A0A024G0M0_9STRA</name>
<keyword evidence="8" id="KW-1185">Reference proteome</keyword>
<proteinExistence type="predicted"/>
<dbReference type="InterPro" id="IPR019775">
    <property type="entry name" value="WD40_repeat_CS"/>
</dbReference>
<dbReference type="OrthoDB" id="427795at2759"/>
<dbReference type="PANTHER" id="PTHR22850">
    <property type="entry name" value="WD40 REPEAT FAMILY"/>
    <property type="match status" value="1"/>
</dbReference>
<dbReference type="Gene3D" id="2.130.10.10">
    <property type="entry name" value="YVTN repeat-like/Quinoprotein amine dehydrogenase"/>
    <property type="match status" value="1"/>
</dbReference>
<dbReference type="Pfam" id="PF00400">
    <property type="entry name" value="WD40"/>
    <property type="match status" value="2"/>
</dbReference>
<evidence type="ECO:0000256" key="4">
    <source>
        <dbReference type="ARBA" id="ARBA00023242"/>
    </source>
</evidence>
<dbReference type="PROSITE" id="PS00678">
    <property type="entry name" value="WD_REPEATS_1"/>
    <property type="match status" value="2"/>
</dbReference>
<feature type="repeat" description="WD" evidence="5">
    <location>
        <begin position="25"/>
        <end position="67"/>
    </location>
</feature>
<gene>
    <name evidence="7" type="ORF">BN9_010930</name>
</gene>
<evidence type="ECO:0000256" key="1">
    <source>
        <dbReference type="ARBA" id="ARBA00004123"/>
    </source>
</evidence>
<dbReference type="Proteomes" id="UP000053237">
    <property type="component" value="Unassembled WGS sequence"/>
</dbReference>
<dbReference type="PROSITE" id="PS50294">
    <property type="entry name" value="WD_REPEATS_REGION"/>
    <property type="match status" value="1"/>
</dbReference>
<dbReference type="AlphaFoldDB" id="A0A024G0M0"/>
<evidence type="ECO:0000256" key="2">
    <source>
        <dbReference type="ARBA" id="ARBA00022574"/>
    </source>
</evidence>
<dbReference type="EMBL" id="CAIX01000007">
    <property type="protein sequence ID" value="CCI40309.1"/>
    <property type="molecule type" value="Genomic_DNA"/>
</dbReference>
<keyword evidence="3" id="KW-0677">Repeat</keyword>
<sequence length="146" mass="16530">MATGSADKFVNLWDMRNMKSKLHSFEGHNNEVYQVQWSPHNETILGSSSADRRVHIWDLSKIGEEQTPEDAEDGPPELLFIHGGHTAKISDFSWNCNDPWVIASVAEDNVVQIWQIAEHIHNEEKDTGSEPGDAKRQKTVPNEVLE</sequence>
<evidence type="ECO:0000256" key="5">
    <source>
        <dbReference type="PROSITE-ProRule" id="PRU00221"/>
    </source>
</evidence>
<dbReference type="PROSITE" id="PS50082">
    <property type="entry name" value="WD_REPEATS_2"/>
    <property type="match status" value="3"/>
</dbReference>
<evidence type="ECO:0000256" key="6">
    <source>
        <dbReference type="SAM" id="MobiDB-lite"/>
    </source>
</evidence>
<dbReference type="STRING" id="65357.A0A024G0M0"/>
<feature type="compositionally biased region" description="Basic and acidic residues" evidence="6">
    <location>
        <begin position="122"/>
        <end position="136"/>
    </location>
</feature>
<dbReference type="InterPro" id="IPR020472">
    <property type="entry name" value="WD40_PAC1"/>
</dbReference>
<dbReference type="InterPro" id="IPR015943">
    <property type="entry name" value="WD40/YVTN_repeat-like_dom_sf"/>
</dbReference>
<dbReference type="InterPro" id="IPR036322">
    <property type="entry name" value="WD40_repeat_dom_sf"/>
</dbReference>
<dbReference type="InterPro" id="IPR050459">
    <property type="entry name" value="WD_repeat_RBAP46/RBAP48/MSI1"/>
</dbReference>
<accession>A0A024G0M0</accession>
<dbReference type="InParanoid" id="A0A024G0M0"/>
<dbReference type="GO" id="GO:0005634">
    <property type="term" value="C:nucleus"/>
    <property type="evidence" value="ECO:0007669"/>
    <property type="project" value="UniProtKB-SubCell"/>
</dbReference>
<comment type="subcellular location">
    <subcellularLocation>
        <location evidence="1">Nucleus</location>
    </subcellularLocation>
</comment>
<protein>
    <submittedName>
        <fullName evidence="7">Uncharacterized protein</fullName>
    </submittedName>
</protein>
<keyword evidence="2 5" id="KW-0853">WD repeat</keyword>
<dbReference type="PRINTS" id="PR00320">
    <property type="entry name" value="GPROTEINBRPT"/>
</dbReference>
<organism evidence="7 8">
    <name type="scientific">Albugo candida</name>
    <dbReference type="NCBI Taxonomy" id="65357"/>
    <lineage>
        <taxon>Eukaryota</taxon>
        <taxon>Sar</taxon>
        <taxon>Stramenopiles</taxon>
        <taxon>Oomycota</taxon>
        <taxon>Peronosporomycetes</taxon>
        <taxon>Albuginales</taxon>
        <taxon>Albuginaceae</taxon>
        <taxon>Albugo</taxon>
    </lineage>
</organism>
<evidence type="ECO:0000313" key="8">
    <source>
        <dbReference type="Proteomes" id="UP000053237"/>
    </source>
</evidence>
<feature type="repeat" description="WD" evidence="5">
    <location>
        <begin position="82"/>
        <end position="116"/>
    </location>
</feature>
<dbReference type="SUPFAM" id="SSF50978">
    <property type="entry name" value="WD40 repeat-like"/>
    <property type="match status" value="1"/>
</dbReference>
<reference evidence="7 8" key="1">
    <citation type="submission" date="2012-05" db="EMBL/GenBank/DDBJ databases">
        <title>Recombination and specialization in a pathogen metapopulation.</title>
        <authorList>
            <person name="Gardiner A."/>
            <person name="Kemen E."/>
            <person name="Schultz-Larsen T."/>
            <person name="MacLean D."/>
            <person name="Van Oosterhout C."/>
            <person name="Jones J.D.G."/>
        </authorList>
    </citation>
    <scope>NUCLEOTIDE SEQUENCE [LARGE SCALE GENOMIC DNA]</scope>
    <source>
        <strain evidence="7 8">Ac Nc2</strain>
    </source>
</reference>